<evidence type="ECO:0000259" key="1">
    <source>
        <dbReference type="Pfam" id="PF08386"/>
    </source>
</evidence>
<evidence type="ECO:0000313" key="3">
    <source>
        <dbReference type="Proteomes" id="UP001230504"/>
    </source>
</evidence>
<dbReference type="InterPro" id="IPR013595">
    <property type="entry name" value="Pept_S33_TAP-like_C"/>
</dbReference>
<reference evidence="2" key="1">
    <citation type="submission" date="2021-06" db="EMBL/GenBank/DDBJ databases">
        <title>Comparative genomics, transcriptomics and evolutionary studies reveal genomic signatures of adaptation to plant cell wall in hemibiotrophic fungi.</title>
        <authorList>
            <consortium name="DOE Joint Genome Institute"/>
            <person name="Baroncelli R."/>
            <person name="Diaz J.F."/>
            <person name="Benocci T."/>
            <person name="Peng M."/>
            <person name="Battaglia E."/>
            <person name="Haridas S."/>
            <person name="Andreopoulos W."/>
            <person name="Labutti K."/>
            <person name="Pangilinan J."/>
            <person name="Floch G.L."/>
            <person name="Makela M.R."/>
            <person name="Henrissat B."/>
            <person name="Grigoriev I.V."/>
            <person name="Crouch J.A."/>
            <person name="De Vries R.P."/>
            <person name="Sukno S.A."/>
            <person name="Thon M.R."/>
        </authorList>
    </citation>
    <scope>NUCLEOTIDE SEQUENCE</scope>
    <source>
        <strain evidence="2">CBS 125086</strain>
    </source>
</reference>
<feature type="domain" description="Peptidase S33 tripeptidyl aminopeptidase-like C-terminal" evidence="1">
    <location>
        <begin position="3"/>
        <end position="35"/>
    </location>
</feature>
<evidence type="ECO:0000313" key="2">
    <source>
        <dbReference type="EMBL" id="KAK1579215.1"/>
    </source>
</evidence>
<sequence length="49" mass="5342">DSVGHCSISTPSQCTVGLIRQYLVSGELPEAGTVCPVDILPFYFEERNL</sequence>
<protein>
    <recommendedName>
        <fullName evidence="1">Peptidase S33 tripeptidyl aminopeptidase-like C-terminal domain-containing protein</fullName>
    </recommendedName>
</protein>
<dbReference type="EMBL" id="JAHLJV010000069">
    <property type="protein sequence ID" value="KAK1579215.1"/>
    <property type="molecule type" value="Genomic_DNA"/>
</dbReference>
<dbReference type="GeneID" id="85439742"/>
<keyword evidence="3" id="KW-1185">Reference proteome</keyword>
<gene>
    <name evidence="2" type="ORF">LY79DRAFT_523093</name>
</gene>
<proteinExistence type="predicted"/>
<comment type="caution">
    <text evidence="2">The sequence shown here is derived from an EMBL/GenBank/DDBJ whole genome shotgun (WGS) entry which is preliminary data.</text>
</comment>
<organism evidence="2 3">
    <name type="scientific">Colletotrichum navitas</name>
    <dbReference type="NCBI Taxonomy" id="681940"/>
    <lineage>
        <taxon>Eukaryota</taxon>
        <taxon>Fungi</taxon>
        <taxon>Dikarya</taxon>
        <taxon>Ascomycota</taxon>
        <taxon>Pezizomycotina</taxon>
        <taxon>Sordariomycetes</taxon>
        <taxon>Hypocreomycetidae</taxon>
        <taxon>Glomerellales</taxon>
        <taxon>Glomerellaceae</taxon>
        <taxon>Colletotrichum</taxon>
        <taxon>Colletotrichum graminicola species complex</taxon>
    </lineage>
</organism>
<dbReference type="Proteomes" id="UP001230504">
    <property type="component" value="Unassembled WGS sequence"/>
</dbReference>
<accession>A0AAD8UZF6</accession>
<dbReference type="AlphaFoldDB" id="A0AAD8UZF6"/>
<dbReference type="Pfam" id="PF08386">
    <property type="entry name" value="Abhydrolase_4"/>
    <property type="match status" value="1"/>
</dbReference>
<name>A0AAD8UZF6_9PEZI</name>
<feature type="non-terminal residue" evidence="2">
    <location>
        <position position="1"/>
    </location>
</feature>
<dbReference type="RefSeq" id="XP_060410366.1">
    <property type="nucleotide sequence ID" value="XM_060555502.1"/>
</dbReference>